<evidence type="ECO:0000313" key="1">
    <source>
        <dbReference type="EMBL" id="KAH6945772.1"/>
    </source>
</evidence>
<comment type="caution">
    <text evidence="1">The sequence shown here is derived from an EMBL/GenBank/DDBJ whole genome shotgun (WGS) entry which is preliminary data.</text>
</comment>
<evidence type="ECO:0000313" key="2">
    <source>
        <dbReference type="Proteomes" id="UP000821845"/>
    </source>
</evidence>
<dbReference type="Proteomes" id="UP000821845">
    <property type="component" value="Chromosome 1"/>
</dbReference>
<protein>
    <submittedName>
        <fullName evidence="1">Uncharacterized protein</fullName>
    </submittedName>
</protein>
<proteinExistence type="predicted"/>
<dbReference type="EMBL" id="CM023481">
    <property type="protein sequence ID" value="KAH6945772.1"/>
    <property type="molecule type" value="Genomic_DNA"/>
</dbReference>
<sequence>MMHSLLTPRAHYHGRQHGCRQPRLRYFRGKKASRPGGGGSSSLNRVCVGDDVTGGAQRRGAGRARALGAPQSTSRAAHTRLCLRQLRAFALPASGSSPAAAAAATATSMDHDSANGTVADNGTLRPASTLNSTSEDDELYQVPVEIIVLLSFCYGLISLVAVAGNSMVLWIVATSRRMQTVTNFFIANLAVADIVIGLFSIPFQFQAALLQRWVLPEFMCAFCPFVQVLSVNVSIFTLTAIALDRYRAVTAPLRARCCSKFNAKVLISVVWAVSTAAALPYALALRVILVYDSVSGEISRPFCINVVLPPFAWKVYNHVLVGLQYLLPLCVICYTYGRIGGAVRNSRTPGNAETVRDTNIIRNKRKVSNFPLGSPNSPIRLYSA</sequence>
<keyword evidence="2" id="KW-1185">Reference proteome</keyword>
<gene>
    <name evidence="1" type="ORF">HPB50_009851</name>
</gene>
<organism evidence="1 2">
    <name type="scientific">Hyalomma asiaticum</name>
    <name type="common">Tick</name>
    <dbReference type="NCBI Taxonomy" id="266040"/>
    <lineage>
        <taxon>Eukaryota</taxon>
        <taxon>Metazoa</taxon>
        <taxon>Ecdysozoa</taxon>
        <taxon>Arthropoda</taxon>
        <taxon>Chelicerata</taxon>
        <taxon>Arachnida</taxon>
        <taxon>Acari</taxon>
        <taxon>Parasitiformes</taxon>
        <taxon>Ixodida</taxon>
        <taxon>Ixodoidea</taxon>
        <taxon>Ixodidae</taxon>
        <taxon>Hyalomminae</taxon>
        <taxon>Hyalomma</taxon>
    </lineage>
</organism>
<reference evidence="1" key="1">
    <citation type="submission" date="2020-05" db="EMBL/GenBank/DDBJ databases">
        <title>Large-scale comparative analyses of tick genomes elucidate their genetic diversity and vector capacities.</title>
        <authorList>
            <person name="Jia N."/>
            <person name="Wang J."/>
            <person name="Shi W."/>
            <person name="Du L."/>
            <person name="Sun Y."/>
            <person name="Zhan W."/>
            <person name="Jiang J."/>
            <person name="Wang Q."/>
            <person name="Zhang B."/>
            <person name="Ji P."/>
            <person name="Sakyi L.B."/>
            <person name="Cui X."/>
            <person name="Yuan T."/>
            <person name="Jiang B."/>
            <person name="Yang W."/>
            <person name="Lam T.T.-Y."/>
            <person name="Chang Q."/>
            <person name="Ding S."/>
            <person name="Wang X."/>
            <person name="Zhu J."/>
            <person name="Ruan X."/>
            <person name="Zhao L."/>
            <person name="Wei J."/>
            <person name="Que T."/>
            <person name="Du C."/>
            <person name="Cheng J."/>
            <person name="Dai P."/>
            <person name="Han X."/>
            <person name="Huang E."/>
            <person name="Gao Y."/>
            <person name="Liu J."/>
            <person name="Shao H."/>
            <person name="Ye R."/>
            <person name="Li L."/>
            <person name="Wei W."/>
            <person name="Wang X."/>
            <person name="Wang C."/>
            <person name="Yang T."/>
            <person name="Huo Q."/>
            <person name="Li W."/>
            <person name="Guo W."/>
            <person name="Chen H."/>
            <person name="Zhou L."/>
            <person name="Ni X."/>
            <person name="Tian J."/>
            <person name="Zhou Y."/>
            <person name="Sheng Y."/>
            <person name="Liu T."/>
            <person name="Pan Y."/>
            <person name="Xia L."/>
            <person name="Li J."/>
            <person name="Zhao F."/>
            <person name="Cao W."/>
        </authorList>
    </citation>
    <scope>NUCLEOTIDE SEQUENCE</scope>
    <source>
        <strain evidence="1">Hyas-2018</strain>
    </source>
</reference>
<accession>A0ACB7TK75</accession>
<name>A0ACB7TK75_HYAAI</name>